<keyword evidence="6 15" id="KW-0808">Transferase</keyword>
<comment type="similarity">
    <text evidence="15">Belongs to the ribF family.</text>
</comment>
<dbReference type="EMBL" id="JACHIA010000036">
    <property type="protein sequence ID" value="MBB6074019.1"/>
    <property type="molecule type" value="Genomic_DNA"/>
</dbReference>
<evidence type="ECO:0000256" key="3">
    <source>
        <dbReference type="ARBA" id="ARBA00005201"/>
    </source>
</evidence>
<keyword evidence="11 15" id="KW-0067">ATP-binding</keyword>
<dbReference type="CDD" id="cd02064">
    <property type="entry name" value="FAD_synthetase_N"/>
    <property type="match status" value="1"/>
</dbReference>
<keyword evidence="8 15" id="KW-0547">Nucleotide-binding</keyword>
<evidence type="ECO:0000256" key="10">
    <source>
        <dbReference type="ARBA" id="ARBA00022827"/>
    </source>
</evidence>
<evidence type="ECO:0000256" key="4">
    <source>
        <dbReference type="ARBA" id="ARBA00022630"/>
    </source>
</evidence>
<dbReference type="GO" id="GO:0009398">
    <property type="term" value="P:FMN biosynthetic process"/>
    <property type="evidence" value="ECO:0007669"/>
    <property type="project" value="UniProtKB-UniRule"/>
</dbReference>
<comment type="pathway">
    <text evidence="3 15">Cofactor biosynthesis; FMN biosynthesis; FMN from riboflavin (ATP route): step 1/1.</text>
</comment>
<dbReference type="NCBIfam" id="TIGR00125">
    <property type="entry name" value="cyt_tran_rel"/>
    <property type="match status" value="1"/>
</dbReference>
<dbReference type="Proteomes" id="UP000582837">
    <property type="component" value="Unassembled WGS sequence"/>
</dbReference>
<evidence type="ECO:0000313" key="17">
    <source>
        <dbReference type="EMBL" id="MBB6074019.1"/>
    </source>
</evidence>
<dbReference type="InterPro" id="IPR015865">
    <property type="entry name" value="Riboflavin_kinase_bac/euk"/>
</dbReference>
<dbReference type="PANTHER" id="PTHR22749:SF6">
    <property type="entry name" value="RIBOFLAVIN KINASE"/>
    <property type="match status" value="1"/>
</dbReference>
<keyword evidence="4 15" id="KW-0285">Flavoprotein</keyword>
<name>A0A841H8K3_9BACT</name>
<dbReference type="InterPro" id="IPR002606">
    <property type="entry name" value="Riboflavin_kinase_bac"/>
</dbReference>
<evidence type="ECO:0000256" key="2">
    <source>
        <dbReference type="ARBA" id="ARBA00004726"/>
    </source>
</evidence>
<evidence type="ECO:0000256" key="11">
    <source>
        <dbReference type="ARBA" id="ARBA00022840"/>
    </source>
</evidence>
<evidence type="ECO:0000256" key="7">
    <source>
        <dbReference type="ARBA" id="ARBA00022695"/>
    </source>
</evidence>
<accession>A0A841H8K3</accession>
<dbReference type="SUPFAM" id="SSF82114">
    <property type="entry name" value="Riboflavin kinase-like"/>
    <property type="match status" value="1"/>
</dbReference>
<dbReference type="Pfam" id="PF06574">
    <property type="entry name" value="FAD_syn"/>
    <property type="match status" value="1"/>
</dbReference>
<comment type="caution">
    <text evidence="17">The sequence shown here is derived from an EMBL/GenBank/DDBJ whole genome shotgun (WGS) entry which is preliminary data.</text>
</comment>
<keyword evidence="10 15" id="KW-0274">FAD</keyword>
<reference evidence="17 18" key="1">
    <citation type="submission" date="2020-08" db="EMBL/GenBank/DDBJ databases">
        <title>Genomic Encyclopedia of Type Strains, Phase IV (KMG-IV): sequencing the most valuable type-strain genomes for metagenomic binning, comparative biology and taxonomic classification.</title>
        <authorList>
            <person name="Goeker M."/>
        </authorList>
    </citation>
    <scope>NUCLEOTIDE SEQUENCE [LARGE SCALE GENOMIC DNA]</scope>
    <source>
        <strain evidence="17 18">DSM 29007</strain>
    </source>
</reference>
<evidence type="ECO:0000256" key="8">
    <source>
        <dbReference type="ARBA" id="ARBA00022741"/>
    </source>
</evidence>
<dbReference type="SUPFAM" id="SSF52374">
    <property type="entry name" value="Nucleotidylyl transferase"/>
    <property type="match status" value="1"/>
</dbReference>
<dbReference type="NCBIfam" id="TIGR00083">
    <property type="entry name" value="ribF"/>
    <property type="match status" value="1"/>
</dbReference>
<dbReference type="GO" id="GO:0009231">
    <property type="term" value="P:riboflavin biosynthetic process"/>
    <property type="evidence" value="ECO:0007669"/>
    <property type="project" value="InterPro"/>
</dbReference>
<evidence type="ECO:0000256" key="9">
    <source>
        <dbReference type="ARBA" id="ARBA00022777"/>
    </source>
</evidence>
<comment type="pathway">
    <text evidence="2 15">Cofactor biosynthesis; FAD biosynthesis; FAD from FMN: step 1/1.</text>
</comment>
<keyword evidence="18" id="KW-1185">Reference proteome</keyword>
<evidence type="ECO:0000256" key="1">
    <source>
        <dbReference type="ARBA" id="ARBA00002121"/>
    </source>
</evidence>
<feature type="domain" description="Riboflavin kinase" evidence="16">
    <location>
        <begin position="194"/>
        <end position="319"/>
    </location>
</feature>
<dbReference type="SMART" id="SM00904">
    <property type="entry name" value="Flavokinase"/>
    <property type="match status" value="1"/>
</dbReference>
<dbReference type="GO" id="GO:0006747">
    <property type="term" value="P:FAD biosynthetic process"/>
    <property type="evidence" value="ECO:0007669"/>
    <property type="project" value="UniProtKB-UniRule"/>
</dbReference>
<comment type="catalytic activity">
    <reaction evidence="13 15">
        <text>riboflavin + ATP = FMN + ADP + H(+)</text>
        <dbReference type="Rhea" id="RHEA:14357"/>
        <dbReference type="ChEBI" id="CHEBI:15378"/>
        <dbReference type="ChEBI" id="CHEBI:30616"/>
        <dbReference type="ChEBI" id="CHEBI:57986"/>
        <dbReference type="ChEBI" id="CHEBI:58210"/>
        <dbReference type="ChEBI" id="CHEBI:456216"/>
        <dbReference type="EC" id="2.7.1.26"/>
    </reaction>
</comment>
<dbReference type="InterPro" id="IPR023468">
    <property type="entry name" value="Riboflavin_kinase"/>
</dbReference>
<dbReference type="GO" id="GO:0005524">
    <property type="term" value="F:ATP binding"/>
    <property type="evidence" value="ECO:0007669"/>
    <property type="project" value="UniProtKB-UniRule"/>
</dbReference>
<dbReference type="UniPathway" id="UPA00276">
    <property type="reaction ID" value="UER00406"/>
</dbReference>
<protein>
    <recommendedName>
        <fullName evidence="15">Riboflavin biosynthesis protein</fullName>
    </recommendedName>
    <domain>
        <recommendedName>
            <fullName evidence="15">Riboflavin kinase</fullName>
            <ecNumber evidence="15">2.7.1.26</ecNumber>
        </recommendedName>
        <alternativeName>
            <fullName evidence="15">Flavokinase</fullName>
        </alternativeName>
    </domain>
    <domain>
        <recommendedName>
            <fullName evidence="15">FMN adenylyltransferase</fullName>
            <ecNumber evidence="15">2.7.7.2</ecNumber>
        </recommendedName>
        <alternativeName>
            <fullName evidence="15">FAD pyrophosphorylase</fullName>
        </alternativeName>
        <alternativeName>
            <fullName evidence="15">FAD synthase</fullName>
        </alternativeName>
    </domain>
</protein>
<sequence>MTLMDADPAAFAIDPALAPPLPRDGRPAVVTVGTFDGVHRGHWEVLQEIRRRAEAVGGRSILVTFHPHPLRVVRPEHAPPMLTTLAEKREILAESGLEYVVYLPFTRTLQHYPAHRFVHEILIGRIGMKELVIGYDHGFGRDREGGVQTLREIGREAGFAVDVVDAFHSSGEAISSSRIRRLLAEGDVAAAGALLGRPYSMSGVVVTGERKGRELGFPTANIQVDDPEKMLPAEGVYAAYGWVRGQRVPGLLHLGPRPTFPGFGPTIELYLMDWSGDLYGERMRVDVVEHIRSIQPFTSVEALIEAMHGDERTGRGMLGLPPRAR</sequence>
<evidence type="ECO:0000256" key="13">
    <source>
        <dbReference type="ARBA" id="ARBA00047880"/>
    </source>
</evidence>
<evidence type="ECO:0000313" key="18">
    <source>
        <dbReference type="Proteomes" id="UP000582837"/>
    </source>
</evidence>
<evidence type="ECO:0000259" key="16">
    <source>
        <dbReference type="SMART" id="SM00904"/>
    </source>
</evidence>
<dbReference type="FunFam" id="3.40.50.620:FF:000021">
    <property type="entry name" value="Riboflavin biosynthesis protein"/>
    <property type="match status" value="1"/>
</dbReference>
<dbReference type="EC" id="2.7.7.2" evidence="15"/>
<dbReference type="GO" id="GO:0003919">
    <property type="term" value="F:FMN adenylyltransferase activity"/>
    <property type="evidence" value="ECO:0007669"/>
    <property type="project" value="UniProtKB-UniRule"/>
</dbReference>
<dbReference type="InterPro" id="IPR014729">
    <property type="entry name" value="Rossmann-like_a/b/a_fold"/>
</dbReference>
<dbReference type="Pfam" id="PF01687">
    <property type="entry name" value="Flavokinase"/>
    <property type="match status" value="1"/>
</dbReference>
<dbReference type="Gene3D" id="3.40.50.620">
    <property type="entry name" value="HUPs"/>
    <property type="match status" value="1"/>
</dbReference>
<gene>
    <name evidence="17" type="ORF">HNQ61_005700</name>
</gene>
<dbReference type="InterPro" id="IPR015864">
    <property type="entry name" value="FAD_synthase"/>
</dbReference>
<dbReference type="InterPro" id="IPR004821">
    <property type="entry name" value="Cyt_trans-like"/>
</dbReference>
<evidence type="ECO:0000256" key="15">
    <source>
        <dbReference type="PIRNR" id="PIRNR004491"/>
    </source>
</evidence>
<dbReference type="AlphaFoldDB" id="A0A841H8K3"/>
<dbReference type="EC" id="2.7.1.26" evidence="15"/>
<keyword evidence="12" id="KW-0511">Multifunctional enzyme</keyword>
<proteinExistence type="inferred from homology"/>
<evidence type="ECO:0000256" key="12">
    <source>
        <dbReference type="ARBA" id="ARBA00023268"/>
    </source>
</evidence>
<dbReference type="Gene3D" id="2.40.30.30">
    <property type="entry name" value="Riboflavin kinase-like"/>
    <property type="match status" value="1"/>
</dbReference>
<dbReference type="GO" id="GO:0008531">
    <property type="term" value="F:riboflavin kinase activity"/>
    <property type="evidence" value="ECO:0007669"/>
    <property type="project" value="UniProtKB-UniRule"/>
</dbReference>
<organism evidence="17 18">
    <name type="scientific">Longimicrobium terrae</name>
    <dbReference type="NCBI Taxonomy" id="1639882"/>
    <lineage>
        <taxon>Bacteria</taxon>
        <taxon>Pseudomonadati</taxon>
        <taxon>Gemmatimonadota</taxon>
        <taxon>Longimicrobiia</taxon>
        <taxon>Longimicrobiales</taxon>
        <taxon>Longimicrobiaceae</taxon>
        <taxon>Longimicrobium</taxon>
    </lineage>
</organism>
<dbReference type="PANTHER" id="PTHR22749">
    <property type="entry name" value="RIBOFLAVIN KINASE/FMN ADENYLYLTRANSFERASE"/>
    <property type="match status" value="1"/>
</dbReference>
<dbReference type="PIRSF" id="PIRSF004491">
    <property type="entry name" value="FAD_Synth"/>
    <property type="match status" value="1"/>
</dbReference>
<keyword evidence="9 15" id="KW-0418">Kinase</keyword>
<dbReference type="InterPro" id="IPR023465">
    <property type="entry name" value="Riboflavin_kinase_dom_sf"/>
</dbReference>
<keyword evidence="5 15" id="KW-0288">FMN</keyword>
<keyword evidence="7 15" id="KW-0548">Nucleotidyltransferase</keyword>
<comment type="function">
    <text evidence="1">Catalyzes the phosphorylation of riboflavin to FMN followed by the adenylation of FMN to FAD.</text>
</comment>
<dbReference type="NCBIfam" id="NF004160">
    <property type="entry name" value="PRK05627.1-3"/>
    <property type="match status" value="1"/>
</dbReference>
<evidence type="ECO:0000256" key="14">
    <source>
        <dbReference type="ARBA" id="ARBA00049494"/>
    </source>
</evidence>
<comment type="catalytic activity">
    <reaction evidence="14 15">
        <text>FMN + ATP + H(+) = FAD + diphosphate</text>
        <dbReference type="Rhea" id="RHEA:17237"/>
        <dbReference type="ChEBI" id="CHEBI:15378"/>
        <dbReference type="ChEBI" id="CHEBI:30616"/>
        <dbReference type="ChEBI" id="CHEBI:33019"/>
        <dbReference type="ChEBI" id="CHEBI:57692"/>
        <dbReference type="ChEBI" id="CHEBI:58210"/>
        <dbReference type="EC" id="2.7.7.2"/>
    </reaction>
</comment>
<evidence type="ECO:0000256" key="5">
    <source>
        <dbReference type="ARBA" id="ARBA00022643"/>
    </source>
</evidence>
<dbReference type="UniPathway" id="UPA00277">
    <property type="reaction ID" value="UER00407"/>
</dbReference>
<evidence type="ECO:0000256" key="6">
    <source>
        <dbReference type="ARBA" id="ARBA00022679"/>
    </source>
</evidence>